<keyword evidence="5 6" id="KW-0720">Serine protease</keyword>
<dbReference type="InterPro" id="IPR050131">
    <property type="entry name" value="Peptidase_S8_subtilisin-like"/>
</dbReference>
<reference evidence="10 11" key="1">
    <citation type="submission" date="2018-06" db="EMBL/GenBank/DDBJ databases">
        <title>Natronomonas sp. F16-60 a new haloarchaeon isolated from a solar saltern of Isla Cristina, Huelva, Spain.</title>
        <authorList>
            <person name="Duran-Viseras A."/>
            <person name="Sanchez-Porro C."/>
            <person name="Ventosa A."/>
        </authorList>
    </citation>
    <scope>NUCLEOTIDE SEQUENCE [LARGE SCALE GENOMIC DNA]</scope>
    <source>
        <strain evidence="10 11">F16-60</strain>
    </source>
</reference>
<dbReference type="PRINTS" id="PR00723">
    <property type="entry name" value="SUBTILISIN"/>
</dbReference>
<dbReference type="PROSITE" id="PS51892">
    <property type="entry name" value="SUBTILASE"/>
    <property type="match status" value="1"/>
</dbReference>
<organism evidence="10 11">
    <name type="scientific">Haloglomus irregulare</name>
    <dbReference type="NCBI Taxonomy" id="2234134"/>
    <lineage>
        <taxon>Archaea</taxon>
        <taxon>Methanobacteriati</taxon>
        <taxon>Methanobacteriota</taxon>
        <taxon>Stenosarchaea group</taxon>
        <taxon>Halobacteria</taxon>
        <taxon>Halobacteriales</taxon>
        <taxon>Natronomonadaceae</taxon>
        <taxon>Haloglomus</taxon>
    </lineage>
</organism>
<dbReference type="Gene3D" id="3.40.50.200">
    <property type="entry name" value="Peptidase S8/S53 domain"/>
    <property type="match status" value="1"/>
</dbReference>
<evidence type="ECO:0000256" key="4">
    <source>
        <dbReference type="ARBA" id="ARBA00022801"/>
    </source>
</evidence>
<dbReference type="InterPro" id="IPR000209">
    <property type="entry name" value="Peptidase_S8/S53_dom"/>
</dbReference>
<protein>
    <submittedName>
        <fullName evidence="10">Peptidase S8</fullName>
    </submittedName>
</protein>
<keyword evidence="3" id="KW-0479">Metal-binding</keyword>
<evidence type="ECO:0000313" key="11">
    <source>
        <dbReference type="Proteomes" id="UP000319894"/>
    </source>
</evidence>
<name>A0A554MWQ0_9EURY</name>
<dbReference type="EMBL" id="QMDX01000012">
    <property type="protein sequence ID" value="TSD09552.1"/>
    <property type="molecule type" value="Genomic_DNA"/>
</dbReference>
<dbReference type="PROSITE" id="PS00138">
    <property type="entry name" value="SUBTILASE_SER"/>
    <property type="match status" value="1"/>
</dbReference>
<dbReference type="PROSITE" id="PS00136">
    <property type="entry name" value="SUBTILASE_ASP"/>
    <property type="match status" value="1"/>
</dbReference>
<dbReference type="InterPro" id="IPR036852">
    <property type="entry name" value="Peptidase_S8/S53_dom_sf"/>
</dbReference>
<sequence>MVRDPPISRRATLGLLGGAGAAATTDLASAADGDGRRRYNVGYDRPGGARAARNRASSVVHEFAFDTLTIEADPNAARGLRRRGDVRYVERDGEMEALGESVPWGIDRTDAEVAHANGDTGDGVDVAIVDTGVDHDHPDLADNLGDGKAFVTTSELSGPAWEDDNGHGTHCAGTANAVDDGEGVIGVSTTAVLHAVKVLGALGSGSTSDVAKGIEYTADRGWAVASLSVGGGASSTLQEACEYAADRGVTLVAAAGNDGPCTDCVGYSAAYPECIAVSATNDDDRLADFSSTGPEVGIAAPGADVYSTYDGDSYETLSGTSTACPHVSGAAAQAVADGASSRSEVRDALKTNTEDLGLGENESGAGFLDVAAMLGHDSGDDGTGERNDGGGSGLLG</sequence>
<dbReference type="PROSITE" id="PS51318">
    <property type="entry name" value="TAT"/>
    <property type="match status" value="1"/>
</dbReference>
<dbReference type="GO" id="GO:0006508">
    <property type="term" value="P:proteolysis"/>
    <property type="evidence" value="ECO:0007669"/>
    <property type="project" value="UniProtKB-KW"/>
</dbReference>
<evidence type="ECO:0000256" key="3">
    <source>
        <dbReference type="ARBA" id="ARBA00022723"/>
    </source>
</evidence>
<feature type="active site" description="Charge relay system" evidence="6">
    <location>
        <position position="130"/>
    </location>
</feature>
<dbReference type="InParanoid" id="A0A554MWQ0"/>
<feature type="active site" description="Charge relay system" evidence="6">
    <location>
        <position position="321"/>
    </location>
</feature>
<evidence type="ECO:0000256" key="2">
    <source>
        <dbReference type="ARBA" id="ARBA00022670"/>
    </source>
</evidence>
<evidence type="ECO:0000313" key="10">
    <source>
        <dbReference type="EMBL" id="TSD09552.1"/>
    </source>
</evidence>
<evidence type="ECO:0000256" key="6">
    <source>
        <dbReference type="PROSITE-ProRule" id="PRU01240"/>
    </source>
</evidence>
<evidence type="ECO:0000256" key="7">
    <source>
        <dbReference type="RuleBase" id="RU003355"/>
    </source>
</evidence>
<feature type="active site" description="Charge relay system" evidence="6">
    <location>
        <position position="167"/>
    </location>
</feature>
<dbReference type="OrthoDB" id="341609at2157"/>
<dbReference type="SUPFAM" id="SSF52743">
    <property type="entry name" value="Subtilisin-like"/>
    <property type="match status" value="1"/>
</dbReference>
<proteinExistence type="inferred from homology"/>
<comment type="caution">
    <text evidence="10">The sequence shown here is derived from an EMBL/GenBank/DDBJ whole genome shotgun (WGS) entry which is preliminary data.</text>
</comment>
<dbReference type="InterPro" id="IPR023828">
    <property type="entry name" value="Peptidase_S8_Ser-AS"/>
</dbReference>
<dbReference type="GO" id="GO:0046872">
    <property type="term" value="F:metal ion binding"/>
    <property type="evidence" value="ECO:0007669"/>
    <property type="project" value="UniProtKB-KW"/>
</dbReference>
<dbReference type="Pfam" id="PF00082">
    <property type="entry name" value="Peptidase_S8"/>
    <property type="match status" value="1"/>
</dbReference>
<dbReference type="InterPro" id="IPR006311">
    <property type="entry name" value="TAT_signal"/>
</dbReference>
<keyword evidence="2 6" id="KW-0645">Protease</keyword>
<dbReference type="InterPro" id="IPR015500">
    <property type="entry name" value="Peptidase_S8_subtilisin-rel"/>
</dbReference>
<dbReference type="GO" id="GO:0004252">
    <property type="term" value="F:serine-type endopeptidase activity"/>
    <property type="evidence" value="ECO:0007669"/>
    <property type="project" value="UniProtKB-UniRule"/>
</dbReference>
<feature type="domain" description="Peptidase S8/S53" evidence="9">
    <location>
        <begin position="121"/>
        <end position="361"/>
    </location>
</feature>
<dbReference type="InterPro" id="IPR034202">
    <property type="entry name" value="Subtilisin_Carlsberg-like"/>
</dbReference>
<gene>
    <name evidence="10" type="ORF">DP107_15545</name>
</gene>
<comment type="similarity">
    <text evidence="1 6 7">Belongs to the peptidase S8 family.</text>
</comment>
<dbReference type="RefSeq" id="WP_144263060.1">
    <property type="nucleotide sequence ID" value="NZ_QMDX01000012.1"/>
</dbReference>
<evidence type="ECO:0000259" key="9">
    <source>
        <dbReference type="Pfam" id="PF00082"/>
    </source>
</evidence>
<evidence type="ECO:0000256" key="5">
    <source>
        <dbReference type="ARBA" id="ARBA00022825"/>
    </source>
</evidence>
<dbReference type="CDD" id="cd07477">
    <property type="entry name" value="Peptidases_S8_Subtilisin_subset"/>
    <property type="match status" value="1"/>
</dbReference>
<dbReference type="PANTHER" id="PTHR43806:SF11">
    <property type="entry name" value="CEREVISIN-RELATED"/>
    <property type="match status" value="1"/>
</dbReference>
<evidence type="ECO:0000256" key="8">
    <source>
        <dbReference type="SAM" id="MobiDB-lite"/>
    </source>
</evidence>
<dbReference type="AlphaFoldDB" id="A0A554MWQ0"/>
<feature type="region of interest" description="Disordered" evidence="8">
    <location>
        <begin position="373"/>
        <end position="396"/>
    </location>
</feature>
<keyword evidence="4 6" id="KW-0378">Hydrolase</keyword>
<feature type="compositionally biased region" description="Basic and acidic residues" evidence="8">
    <location>
        <begin position="377"/>
        <end position="388"/>
    </location>
</feature>
<dbReference type="InterPro" id="IPR023827">
    <property type="entry name" value="Peptidase_S8_Asp-AS"/>
</dbReference>
<evidence type="ECO:0000256" key="1">
    <source>
        <dbReference type="ARBA" id="ARBA00011073"/>
    </source>
</evidence>
<dbReference type="PANTHER" id="PTHR43806">
    <property type="entry name" value="PEPTIDASE S8"/>
    <property type="match status" value="1"/>
</dbReference>
<keyword evidence="11" id="KW-1185">Reference proteome</keyword>
<dbReference type="Proteomes" id="UP000319894">
    <property type="component" value="Unassembled WGS sequence"/>
</dbReference>
<accession>A0A554MWQ0</accession>